<dbReference type="AlphaFoldDB" id="A0A482CHV5"/>
<gene>
    <name evidence="2" type="primary">petL</name>
</gene>
<organism evidence="2">
    <name type="scientific">Selaginella sanguinolenta</name>
    <dbReference type="NCBI Taxonomy" id="493175"/>
    <lineage>
        <taxon>Eukaryota</taxon>
        <taxon>Viridiplantae</taxon>
        <taxon>Streptophyta</taxon>
        <taxon>Embryophyta</taxon>
        <taxon>Tracheophyta</taxon>
        <taxon>Lycopodiopsida</taxon>
        <taxon>Selaginellales</taxon>
        <taxon>Selaginellaceae</taxon>
        <taxon>Selaginella</taxon>
    </lineage>
</organism>
<sequence>MSTIPNHPGFPSAALAPAPVPSTGLNKIKIPR</sequence>
<dbReference type="EMBL" id="MH598536">
    <property type="protein sequence ID" value="QBL76356.1"/>
    <property type="molecule type" value="Genomic_DNA"/>
</dbReference>
<keyword evidence="2" id="KW-0150">Chloroplast</keyword>
<protein>
    <submittedName>
        <fullName evidence="2">Cytochrome b6/f complex subunit VI</fullName>
    </submittedName>
</protein>
<evidence type="ECO:0000313" key="2">
    <source>
        <dbReference type="EMBL" id="QBL76356.1"/>
    </source>
</evidence>
<reference evidence="2" key="2">
    <citation type="journal article" date="2019" name="J. ISSAAS">
        <title>The Unique Evolutionary Trajectory 1 and Dynamic Conformations of DR and IR/DR-coexisting Plastomes of the Early Vascular Plant Selaginellaceae (Lycophyte).</title>
        <authorList>
            <person name="Zhang H.-R."/>
            <person name="Xiang Q.-P."/>
            <person name="Zhang X.-C."/>
        </authorList>
    </citation>
    <scope>NUCLEOTIDE SEQUENCE</scope>
</reference>
<name>A0A482CHV5_9TRAC</name>
<reference evidence="2" key="1">
    <citation type="submission" date="2018-07" db="EMBL/GenBank/DDBJ databases">
        <authorList>
            <person name="Zhang H."/>
            <person name="Zhang X."/>
        </authorList>
    </citation>
    <scope>NUCLEOTIDE SEQUENCE</scope>
</reference>
<accession>A0A482CHV5</accession>
<proteinExistence type="predicted"/>
<dbReference type="RefSeq" id="YP_009589776.1">
    <property type="nucleotide sequence ID" value="NC_041645.1"/>
</dbReference>
<evidence type="ECO:0000256" key="1">
    <source>
        <dbReference type="SAM" id="MobiDB-lite"/>
    </source>
</evidence>
<keyword evidence="2" id="KW-0934">Plastid</keyword>
<feature type="region of interest" description="Disordered" evidence="1">
    <location>
        <begin position="1"/>
        <end position="32"/>
    </location>
</feature>
<geneLocation type="chloroplast" evidence="2"/>
<dbReference type="GeneID" id="39721659"/>